<feature type="transmembrane region" description="Helical" evidence="2">
    <location>
        <begin position="258"/>
        <end position="281"/>
    </location>
</feature>
<feature type="non-terminal residue" evidence="4">
    <location>
        <position position="1"/>
    </location>
</feature>
<keyword evidence="2" id="KW-1133">Transmembrane helix</keyword>
<comment type="caution">
    <text evidence="4">The sequence shown here is derived from an EMBL/GenBank/DDBJ whole genome shotgun (WGS) entry which is preliminary data.</text>
</comment>
<proteinExistence type="predicted"/>
<feature type="compositionally biased region" description="Low complexity" evidence="1">
    <location>
        <begin position="316"/>
        <end position="330"/>
    </location>
</feature>
<dbReference type="Proteomes" id="UP000258309">
    <property type="component" value="Unassembled WGS sequence"/>
</dbReference>
<name>A0A3E2H8X6_SCYLI</name>
<organism evidence="4 5">
    <name type="scientific">Scytalidium lignicola</name>
    <name type="common">Hyphomycete</name>
    <dbReference type="NCBI Taxonomy" id="5539"/>
    <lineage>
        <taxon>Eukaryota</taxon>
        <taxon>Fungi</taxon>
        <taxon>Dikarya</taxon>
        <taxon>Ascomycota</taxon>
        <taxon>Pezizomycotina</taxon>
        <taxon>Leotiomycetes</taxon>
        <taxon>Leotiomycetes incertae sedis</taxon>
        <taxon>Scytalidium</taxon>
    </lineage>
</organism>
<evidence type="ECO:0000313" key="4">
    <source>
        <dbReference type="EMBL" id="RFU29583.1"/>
    </source>
</evidence>
<reference evidence="4 5" key="1">
    <citation type="submission" date="2018-05" db="EMBL/GenBank/DDBJ databases">
        <title>Draft genome sequence of Scytalidium lignicola DSM 105466, a ubiquitous saprotrophic fungus.</title>
        <authorList>
            <person name="Buettner E."/>
            <person name="Gebauer A.M."/>
            <person name="Hofrichter M."/>
            <person name="Liers C."/>
            <person name="Kellner H."/>
        </authorList>
    </citation>
    <scope>NUCLEOTIDE SEQUENCE [LARGE SCALE GENOMIC DNA]</scope>
    <source>
        <strain evidence="4 5">DSM 105466</strain>
    </source>
</reference>
<feature type="domain" description="FAS1" evidence="3">
    <location>
        <begin position="100"/>
        <end position="237"/>
    </location>
</feature>
<dbReference type="InterPro" id="IPR050904">
    <property type="entry name" value="Adhesion/Biosynth-related"/>
</dbReference>
<sequence length="415" mass="45646">MLPNSQSSPTSDDIEATLFYCLVHGIFPVASFTKIPQFVSSFQENATYTNVTTGQTLELVLTNGSVPHIVSGLRTNSSITTADVVVNGGIMQLIDTVPNLPPREPIVVQQANLNFFVALVTKGGFLDANRDEFATQMEYLPDVTYFAPNSALALANFPSSDTMSPERLTSIFDYHVVTGFIGYSSMLSDKLTLQTVEGDNLTIRIGSDGSKWVNGAKIITSDFMISNGVLHTIDDFLDPQNVTSPSWSKSHKPLQPGAIAGLIVGLILLLTCSTFLAFLFFHRTGSQSQGQIRLGRNNHMRMRPGMSLTQLWKRTPATSSPLLSRSASRSQGRSDSEPEWGGGMSEPTNSPDHFETVAINSGQIAELDVARTRTRSWSLPIQELSGSEPRSLSEKEEEAWERYPAERYQNRHVYD</sequence>
<dbReference type="AlphaFoldDB" id="A0A3E2H8X6"/>
<dbReference type="Gene3D" id="2.30.180.10">
    <property type="entry name" value="FAS1 domain"/>
    <property type="match status" value="1"/>
</dbReference>
<dbReference type="PROSITE" id="PS50213">
    <property type="entry name" value="FAS1"/>
    <property type="match status" value="1"/>
</dbReference>
<dbReference type="Pfam" id="PF02469">
    <property type="entry name" value="Fasciclin"/>
    <property type="match status" value="1"/>
</dbReference>
<gene>
    <name evidence="4" type="ORF">B7463_g6769</name>
</gene>
<evidence type="ECO:0000256" key="1">
    <source>
        <dbReference type="SAM" id="MobiDB-lite"/>
    </source>
</evidence>
<evidence type="ECO:0000259" key="3">
    <source>
        <dbReference type="PROSITE" id="PS50213"/>
    </source>
</evidence>
<dbReference type="PANTHER" id="PTHR10900">
    <property type="entry name" value="PERIOSTIN-RELATED"/>
    <property type="match status" value="1"/>
</dbReference>
<keyword evidence="2" id="KW-0812">Transmembrane</keyword>
<dbReference type="SMART" id="SM00554">
    <property type="entry name" value="FAS1"/>
    <property type="match status" value="1"/>
</dbReference>
<evidence type="ECO:0000313" key="5">
    <source>
        <dbReference type="Proteomes" id="UP000258309"/>
    </source>
</evidence>
<dbReference type="STRING" id="5539.A0A3E2H8X6"/>
<feature type="non-terminal residue" evidence="4">
    <location>
        <position position="415"/>
    </location>
</feature>
<feature type="region of interest" description="Disordered" evidence="1">
    <location>
        <begin position="316"/>
        <end position="354"/>
    </location>
</feature>
<dbReference type="GO" id="GO:0016236">
    <property type="term" value="P:macroautophagy"/>
    <property type="evidence" value="ECO:0007669"/>
    <property type="project" value="TreeGrafter"/>
</dbReference>
<feature type="region of interest" description="Disordered" evidence="1">
    <location>
        <begin position="378"/>
        <end position="400"/>
    </location>
</feature>
<dbReference type="InterPro" id="IPR036378">
    <property type="entry name" value="FAS1_dom_sf"/>
</dbReference>
<keyword evidence="5" id="KW-1185">Reference proteome</keyword>
<dbReference type="PANTHER" id="PTHR10900:SF77">
    <property type="entry name" value="FI19380P1"/>
    <property type="match status" value="1"/>
</dbReference>
<dbReference type="GO" id="GO:0000329">
    <property type="term" value="C:fungal-type vacuole membrane"/>
    <property type="evidence" value="ECO:0007669"/>
    <property type="project" value="TreeGrafter"/>
</dbReference>
<protein>
    <recommendedName>
        <fullName evidence="3">FAS1 domain-containing protein</fullName>
    </recommendedName>
</protein>
<evidence type="ECO:0000256" key="2">
    <source>
        <dbReference type="SAM" id="Phobius"/>
    </source>
</evidence>
<dbReference type="OrthoDB" id="286301at2759"/>
<dbReference type="EMBL" id="NCSJ02000124">
    <property type="protein sequence ID" value="RFU29583.1"/>
    <property type="molecule type" value="Genomic_DNA"/>
</dbReference>
<keyword evidence="2" id="KW-0472">Membrane</keyword>
<dbReference type="InterPro" id="IPR000782">
    <property type="entry name" value="FAS1_domain"/>
</dbReference>
<dbReference type="SUPFAM" id="SSF82153">
    <property type="entry name" value="FAS1 domain"/>
    <property type="match status" value="1"/>
</dbReference>
<feature type="compositionally biased region" description="Polar residues" evidence="1">
    <location>
        <begin position="378"/>
        <end position="390"/>
    </location>
</feature>
<accession>A0A3E2H8X6</accession>